<dbReference type="InterPro" id="IPR000719">
    <property type="entry name" value="Prot_kinase_dom"/>
</dbReference>
<dbReference type="PANTHER" id="PTHR21310:SF15">
    <property type="entry name" value="AMINOGLYCOSIDE PHOSPHOTRANSFERASE DOMAIN-CONTAINING PROTEIN"/>
    <property type="match status" value="1"/>
</dbReference>
<dbReference type="Proteomes" id="UP001157091">
    <property type="component" value="Unassembled WGS sequence"/>
</dbReference>
<evidence type="ECO:0000313" key="2">
    <source>
        <dbReference type="EMBL" id="GMA24890.1"/>
    </source>
</evidence>
<dbReference type="SUPFAM" id="SSF56112">
    <property type="entry name" value="Protein kinase-like (PK-like)"/>
    <property type="match status" value="1"/>
</dbReference>
<protein>
    <submittedName>
        <fullName evidence="2">Aminoglycoside phosphotransferase</fullName>
    </submittedName>
</protein>
<keyword evidence="3" id="KW-1185">Reference proteome</keyword>
<gene>
    <name evidence="2" type="ORF">GCM10025864_26490</name>
</gene>
<feature type="domain" description="Protein kinase" evidence="1">
    <location>
        <begin position="35"/>
        <end position="363"/>
    </location>
</feature>
<dbReference type="InterPro" id="IPR051678">
    <property type="entry name" value="AGP_Transferase"/>
</dbReference>
<accession>A0ABQ6I308</accession>
<dbReference type="Gene3D" id="3.30.200.20">
    <property type="entry name" value="Phosphorylase Kinase, domain 1"/>
    <property type="match status" value="1"/>
</dbReference>
<comment type="caution">
    <text evidence="2">The sequence shown here is derived from an EMBL/GenBank/DDBJ whole genome shotgun (WGS) entry which is preliminary data.</text>
</comment>
<sequence length="363" mass="39902">MDSVTKNRQDAGVLAAMVERAYGAAAVPRSVGGPSGWCTELGNGWFNVAYRIRLRDGRDVALKIAPPSDVEVLTHERDAMEVELAAMDVLRSHVPDLVPRIDHVDRTHDLANATWFFMEFVEGSDLGVLSSRLSFGERERQLENVGRLNRRLNDIPGESFGRIVEATSGSWRTVFVTMVEDVLSDGERRAVDLGLPYDVVRATVARHASVLDDVVTPRFVERDLWDSNVMVRDGRIVALIDHERAMYADPLMEYGFIGSQLPAFGHSSAFLRGYGTSSLSKGEALRVRLYGLHLAVTMAVEPAYRGHTDARQHEFAVGQVRAAVDLLNRGSLARYGAGITEAARRARTRAGGVARRLGATADS</sequence>
<organism evidence="2 3">
    <name type="scientific">Luteimicrobium album</name>
    <dbReference type="NCBI Taxonomy" id="1054550"/>
    <lineage>
        <taxon>Bacteria</taxon>
        <taxon>Bacillati</taxon>
        <taxon>Actinomycetota</taxon>
        <taxon>Actinomycetes</taxon>
        <taxon>Micrococcales</taxon>
        <taxon>Luteimicrobium</taxon>
    </lineage>
</organism>
<reference evidence="3" key="1">
    <citation type="journal article" date="2019" name="Int. J. Syst. Evol. Microbiol.">
        <title>The Global Catalogue of Microorganisms (GCM) 10K type strain sequencing project: providing services to taxonomists for standard genome sequencing and annotation.</title>
        <authorList>
            <consortium name="The Broad Institute Genomics Platform"/>
            <consortium name="The Broad Institute Genome Sequencing Center for Infectious Disease"/>
            <person name="Wu L."/>
            <person name="Ma J."/>
        </authorList>
    </citation>
    <scope>NUCLEOTIDE SEQUENCE [LARGE SCALE GENOMIC DNA]</scope>
    <source>
        <strain evidence="3">NBRC 106348</strain>
    </source>
</reference>
<dbReference type="InterPro" id="IPR011009">
    <property type="entry name" value="Kinase-like_dom_sf"/>
</dbReference>
<dbReference type="PROSITE" id="PS50011">
    <property type="entry name" value="PROTEIN_KINASE_DOM"/>
    <property type="match status" value="1"/>
</dbReference>
<dbReference type="InterPro" id="IPR002575">
    <property type="entry name" value="Aminoglycoside_PTrfase"/>
</dbReference>
<evidence type="ECO:0000313" key="3">
    <source>
        <dbReference type="Proteomes" id="UP001157091"/>
    </source>
</evidence>
<dbReference type="Gene3D" id="3.90.1200.10">
    <property type="match status" value="1"/>
</dbReference>
<name>A0ABQ6I308_9MICO</name>
<proteinExistence type="predicted"/>
<dbReference type="Pfam" id="PF01636">
    <property type="entry name" value="APH"/>
    <property type="match status" value="1"/>
</dbReference>
<dbReference type="EMBL" id="BSUK01000001">
    <property type="protein sequence ID" value="GMA24890.1"/>
    <property type="molecule type" value="Genomic_DNA"/>
</dbReference>
<dbReference type="PANTHER" id="PTHR21310">
    <property type="entry name" value="AMINOGLYCOSIDE PHOSPHOTRANSFERASE-RELATED-RELATED"/>
    <property type="match status" value="1"/>
</dbReference>
<evidence type="ECO:0000259" key="1">
    <source>
        <dbReference type="PROSITE" id="PS50011"/>
    </source>
</evidence>